<gene>
    <name evidence="1" type="ORF">CS063_11335</name>
</gene>
<keyword evidence="2" id="KW-1185">Reference proteome</keyword>
<evidence type="ECO:0000313" key="2">
    <source>
        <dbReference type="Proteomes" id="UP000224460"/>
    </source>
</evidence>
<protein>
    <submittedName>
        <fullName evidence="1">ABC transporter</fullName>
    </submittedName>
</protein>
<name>A0AC61DA78_9FIRM</name>
<dbReference type="EMBL" id="PEDL01000012">
    <property type="protein sequence ID" value="PHV70254.1"/>
    <property type="molecule type" value="Genomic_DNA"/>
</dbReference>
<dbReference type="Proteomes" id="UP000224460">
    <property type="component" value="Unassembled WGS sequence"/>
</dbReference>
<accession>A0AC61DA78</accession>
<comment type="caution">
    <text evidence="1">The sequence shown here is derived from an EMBL/GenBank/DDBJ whole genome shotgun (WGS) entry which is preliminary data.</text>
</comment>
<organism evidence="1 2">
    <name type="scientific">Sporanaerobium hydrogeniformans</name>
    <dbReference type="NCBI Taxonomy" id="3072179"/>
    <lineage>
        <taxon>Bacteria</taxon>
        <taxon>Bacillati</taxon>
        <taxon>Bacillota</taxon>
        <taxon>Clostridia</taxon>
        <taxon>Lachnospirales</taxon>
        <taxon>Lachnospiraceae</taxon>
        <taxon>Sporanaerobium</taxon>
    </lineage>
</organism>
<sequence length="286" mass="31271">MDKKKIYSNWFLVPAMTIFIVMFLVPMVISLFFSLTVWNFRDYTFVGLDNFKMFLTEASLNIGIKNTLIYAILTCLLKVVLAFFIANFLTSKIKTKNILRSVIFFPNLVSTIAVGITFAALMHPSKGLLNATLGVLGIGPINWLGDPGLALYSVIGTDVWKGVGVATVIYIAGIQAIDRTYYEAAAIDGASKWQQLKAITFPLCRPAMNSIIILAFVGGMRSFDLIWSMTGGGPGFATDVVASIVYKQYGAGFYGLSTAGNVIMFIMIGVLAFPLQKFLLSKEVDG</sequence>
<evidence type="ECO:0000313" key="1">
    <source>
        <dbReference type="EMBL" id="PHV70254.1"/>
    </source>
</evidence>
<proteinExistence type="predicted"/>
<reference evidence="1" key="1">
    <citation type="submission" date="2017-10" db="EMBL/GenBank/DDBJ databases">
        <title>Genome sequence of cellulolytic Lachnospiraceae bacterium XHS1971 isolated from hotspring sediment.</title>
        <authorList>
            <person name="Vasudevan G."/>
            <person name="Joshi A.J."/>
            <person name="Hivarkar S."/>
            <person name="Lanjekar V.B."/>
            <person name="Dhakephalkar P.K."/>
            <person name="Dagar S."/>
        </authorList>
    </citation>
    <scope>NUCLEOTIDE SEQUENCE</scope>
    <source>
        <strain evidence="1">XHS1971</strain>
    </source>
</reference>